<keyword evidence="2" id="KW-0812">Transmembrane</keyword>
<feature type="transmembrane region" description="Helical" evidence="2">
    <location>
        <begin position="43"/>
        <end position="66"/>
    </location>
</feature>
<dbReference type="AlphaFoldDB" id="A0A9X5CPH9"/>
<comment type="caution">
    <text evidence="3">The sequence shown here is derived from an EMBL/GenBank/DDBJ whole genome shotgun (WGS) entry which is preliminary data.</text>
</comment>
<sequence length="111" mass="11776">MRDSRTGPGREPVSRARSGMVGRRYPRTGTEPVTARSPLKLRLLMASVFLPLFVAGTVLFAVWAAGSNEGDSPGSGPLTLLAVICGALALTAALDLTVVRRRLRRERGSTG</sequence>
<dbReference type="Pfam" id="PF19870">
    <property type="entry name" value="DUF6343"/>
    <property type="match status" value="1"/>
</dbReference>
<evidence type="ECO:0000313" key="3">
    <source>
        <dbReference type="EMBL" id="NEC51307.1"/>
    </source>
</evidence>
<feature type="region of interest" description="Disordered" evidence="1">
    <location>
        <begin position="1"/>
        <end position="32"/>
    </location>
</feature>
<dbReference type="Proteomes" id="UP000471745">
    <property type="component" value="Unassembled WGS sequence"/>
</dbReference>
<evidence type="ECO:0000313" key="4">
    <source>
        <dbReference type="Proteomes" id="UP000471745"/>
    </source>
</evidence>
<organism evidence="3 4">
    <name type="scientific">Actinospica acidiphila</name>
    <dbReference type="NCBI Taxonomy" id="304899"/>
    <lineage>
        <taxon>Bacteria</taxon>
        <taxon>Bacillati</taxon>
        <taxon>Actinomycetota</taxon>
        <taxon>Actinomycetes</taxon>
        <taxon>Catenulisporales</taxon>
        <taxon>Actinospicaceae</taxon>
        <taxon>Actinospica</taxon>
    </lineage>
</organism>
<accession>A0A9X5CPH9</accession>
<feature type="transmembrane region" description="Helical" evidence="2">
    <location>
        <begin position="78"/>
        <end position="99"/>
    </location>
</feature>
<name>A0A9X5CPH9_9ACTN</name>
<proteinExistence type="predicted"/>
<dbReference type="RefSeq" id="WP_163090130.1">
    <property type="nucleotide sequence ID" value="NZ_JAAGNA010000781.1"/>
</dbReference>
<dbReference type="InterPro" id="IPR045924">
    <property type="entry name" value="DUF6343"/>
</dbReference>
<evidence type="ECO:0000256" key="2">
    <source>
        <dbReference type="SAM" id="Phobius"/>
    </source>
</evidence>
<evidence type="ECO:0000256" key="1">
    <source>
        <dbReference type="SAM" id="MobiDB-lite"/>
    </source>
</evidence>
<keyword evidence="2" id="KW-1133">Transmembrane helix</keyword>
<reference evidence="3 4" key="1">
    <citation type="submission" date="2020-01" db="EMBL/GenBank/DDBJ databases">
        <title>Insect and environment-associated Actinomycetes.</title>
        <authorList>
            <person name="Currrie C."/>
            <person name="Chevrette M."/>
            <person name="Carlson C."/>
            <person name="Stubbendieck R."/>
            <person name="Wendt-Pienkowski E."/>
        </authorList>
    </citation>
    <scope>NUCLEOTIDE SEQUENCE [LARGE SCALE GENOMIC DNA]</scope>
    <source>
        <strain evidence="3 4">SID8189</strain>
    </source>
</reference>
<protein>
    <submittedName>
        <fullName evidence="3">Uncharacterized protein</fullName>
    </submittedName>
</protein>
<dbReference type="EMBL" id="JAAGNA010000781">
    <property type="protein sequence ID" value="NEC51307.1"/>
    <property type="molecule type" value="Genomic_DNA"/>
</dbReference>
<keyword evidence="4" id="KW-1185">Reference proteome</keyword>
<keyword evidence="2" id="KW-0472">Membrane</keyword>
<gene>
    <name evidence="3" type="ORF">G3I18_22490</name>
</gene>